<feature type="region of interest" description="Disordered" evidence="1">
    <location>
        <begin position="1"/>
        <end position="21"/>
    </location>
</feature>
<feature type="compositionally biased region" description="Basic residues" evidence="1">
    <location>
        <begin position="835"/>
        <end position="850"/>
    </location>
</feature>
<feature type="region of interest" description="Disordered" evidence="1">
    <location>
        <begin position="639"/>
        <end position="662"/>
    </location>
</feature>
<reference evidence="2 3" key="1">
    <citation type="journal article" date="2015" name="Mol. Biochem. Parasitol.">
        <title>Identification of polymorphic genes for use in assemblage B genotyping assays through comparative genomics of multiple assemblage B Giardia duodenalis isolates.</title>
        <authorList>
            <person name="Wielinga C."/>
            <person name="Thompson R.C."/>
            <person name="Monis P."/>
            <person name="Ryan U."/>
        </authorList>
    </citation>
    <scope>NUCLEOTIDE SEQUENCE [LARGE SCALE GENOMIC DNA]</scope>
    <source>
        <strain evidence="2 3">BAH15c1</strain>
    </source>
</reference>
<feature type="region of interest" description="Disordered" evidence="1">
    <location>
        <begin position="55"/>
        <end position="98"/>
    </location>
</feature>
<dbReference type="VEuPathDB" id="GiardiaDB:QR46_4468"/>
<feature type="region of interest" description="Disordered" evidence="1">
    <location>
        <begin position="152"/>
        <end position="300"/>
    </location>
</feature>
<comment type="caution">
    <text evidence="2">The sequence shown here is derived from an EMBL/GenBank/DDBJ whole genome shotgun (WGS) entry which is preliminary data.</text>
</comment>
<feature type="compositionally biased region" description="Polar residues" evidence="1">
    <location>
        <begin position="817"/>
        <end position="829"/>
    </location>
</feature>
<dbReference type="EMBL" id="JXTI01000173">
    <property type="protein sequence ID" value="KWX11574.1"/>
    <property type="molecule type" value="Genomic_DNA"/>
</dbReference>
<feature type="region of interest" description="Disordered" evidence="1">
    <location>
        <begin position="353"/>
        <end position="374"/>
    </location>
</feature>
<feature type="compositionally biased region" description="Polar residues" evidence="1">
    <location>
        <begin position="639"/>
        <end position="660"/>
    </location>
</feature>
<feature type="region of interest" description="Disordered" evidence="1">
    <location>
        <begin position="772"/>
        <end position="869"/>
    </location>
</feature>
<proteinExistence type="predicted"/>
<feature type="compositionally biased region" description="Basic residues" evidence="1">
    <location>
        <begin position="276"/>
        <end position="286"/>
    </location>
</feature>
<sequence>MSALDRGLHSRHSRDGTSRNRDNSIFYETMSCVDRPQHARDYSHRRQFRHDYGPRAQTSYSFYQDDRRPDKYAHQRTSYTMNSDSDETYTYSDDQSDCDNCESPQLDRTLHKNKEFKAFCTEIAQYVVEACTRSAIQSSSMYVDNASSILSTSVDDGMDDRVSVSSKAHASSRRALRHGNLTRNNRQTRSQDKLQSLNEALSTSHRGAHPSRGRDNSHHSSRHAYQHNPSASATAPMSRRGVTQLESSPLRTQHNATRSPNSKAVGDDSINSPRALHAKASKKSRPDKHGSEASTRRPAVEPFPIEILSNQRTAHHTSSQRIKKNQFAGIQSESKTGVLDAEDNNVHLVDSSASNNESFVSDSHAESSTYSEENALNHAPMKKLSSNMRDDTVTAAIAAANAFSCISEGQEKRMSKKQHLIETRVSPSHLSSDGEKAASAQKTDLKGTVVHDSTAPPASLEQQLAGLGGSSLYTELKSVNFNKQAISVRLVELSNDFRRYKSEISRKFAELQETATSMSTQIKMLECTINGLQIGIHTQPPFARGSGIFWSDSLVHKDQPLAATGTASNSVMQYPKIISTPLIETNRTSYGSAHVASRSPEPIDTTKSENKPPMVPPHHIGATDVSVKCDLRNYVLSTDGQSESVHDSASSQTEPNSLSIVQMGDERLSNLTSSQINRERKRKHHASSKHDSGSIGTTIPPLSATAEASDKKNAIADISASSTRKHARSSIQDFMGEASSTREKSPSKRPSLCQNSTASYVEDMDTHAGDLVITSHCDGPVSGISTDDPERTGETKSASRRSHRTGGIEFSDRGDTQDQAAYTSTCNEASDTHRSGKSKPRERKQRRSKGHSSTSKDYHGQLNDEASHSQSILSERLAPVSISDANVHPELKVPLNQSNIPIHPYLVSHPDSAAHAATLDPTKYGLTEKLFVSELSRSPSIFNDDTEFMIIETVEIVQSIYILPGLRNNKLTTWSAACRTLGSLMINTDGPFWKATYQCARYLLALYVAYGSAVLEAGLSEIYQRFYTALKTMTGVGNEEIQVDCLLVASVLDLICGVTQLRQEGDLSRLVNSIAAIAPCLSQVGLAAQVFPLPVCLLIVMEELISEEQFQLINTWMRSNQDPQDDEQKRIAEFAVYFSTYFYSMMSYVTDFYATITEHNKRPDEPLTLASPLSAGIICNLASLYRAGTLLQANLSPPEGSFEANSLKMGLEQLLTLVPEIYEIVNETEKK</sequence>
<dbReference type="Proteomes" id="UP000070089">
    <property type="component" value="Unassembled WGS sequence"/>
</dbReference>
<accession>A0A132NNG3</accession>
<feature type="region of interest" description="Disordered" evidence="1">
    <location>
        <begin position="589"/>
        <end position="623"/>
    </location>
</feature>
<protein>
    <submittedName>
        <fullName evidence="2">Uncharacterized protein</fullName>
    </submittedName>
</protein>
<feature type="region of interest" description="Disordered" evidence="1">
    <location>
        <begin position="424"/>
        <end position="457"/>
    </location>
</feature>
<evidence type="ECO:0000256" key="1">
    <source>
        <dbReference type="SAM" id="MobiDB-lite"/>
    </source>
</evidence>
<feature type="region of interest" description="Disordered" evidence="1">
    <location>
        <begin position="674"/>
        <end position="754"/>
    </location>
</feature>
<evidence type="ECO:0000313" key="2">
    <source>
        <dbReference type="EMBL" id="KWX11574.1"/>
    </source>
</evidence>
<name>A0A132NNG3_GIAIN</name>
<feature type="compositionally biased region" description="Basic and acidic residues" evidence="1">
    <location>
        <begin position="64"/>
        <end position="73"/>
    </location>
</feature>
<dbReference type="AlphaFoldDB" id="A0A132NNG3"/>
<organism evidence="2 3">
    <name type="scientific">Giardia duodenalis assemblage B</name>
    <dbReference type="NCBI Taxonomy" id="1394984"/>
    <lineage>
        <taxon>Eukaryota</taxon>
        <taxon>Metamonada</taxon>
        <taxon>Diplomonadida</taxon>
        <taxon>Hexamitidae</taxon>
        <taxon>Giardiinae</taxon>
        <taxon>Giardia</taxon>
    </lineage>
</organism>
<feature type="compositionally biased region" description="Polar residues" evidence="1">
    <location>
        <begin position="181"/>
        <end position="205"/>
    </location>
</feature>
<gene>
    <name evidence="2" type="ORF">QR46_4468</name>
</gene>
<feature type="compositionally biased region" description="Polar residues" evidence="1">
    <location>
        <begin position="244"/>
        <end position="262"/>
    </location>
</feature>
<feature type="compositionally biased region" description="Basic and acidic residues" evidence="1">
    <location>
        <begin position="287"/>
        <end position="299"/>
    </location>
</feature>
<dbReference type="OrthoDB" id="10304555at2759"/>
<evidence type="ECO:0000313" key="3">
    <source>
        <dbReference type="Proteomes" id="UP000070089"/>
    </source>
</evidence>